<feature type="domain" description="Deacetylase sirtuin-type" evidence="5">
    <location>
        <begin position="1"/>
        <end position="230"/>
    </location>
</feature>
<proteinExistence type="predicted"/>
<evidence type="ECO:0000256" key="1">
    <source>
        <dbReference type="ARBA" id="ARBA00012928"/>
    </source>
</evidence>
<dbReference type="Proteomes" id="UP000782705">
    <property type="component" value="Unassembled WGS sequence"/>
</dbReference>
<keyword evidence="3" id="KW-0520">NAD</keyword>
<dbReference type="SUPFAM" id="SSF52467">
    <property type="entry name" value="DHS-like NAD/FAD-binding domain"/>
    <property type="match status" value="1"/>
</dbReference>
<dbReference type="InterPro" id="IPR026591">
    <property type="entry name" value="Sirtuin_cat_small_dom_sf"/>
</dbReference>
<dbReference type="Gene3D" id="3.40.50.1220">
    <property type="entry name" value="TPP-binding domain"/>
    <property type="match status" value="1"/>
</dbReference>
<gene>
    <name evidence="6" type="ORF">BAU17_00280</name>
</gene>
<dbReference type="PROSITE" id="PS50305">
    <property type="entry name" value="SIRTUIN"/>
    <property type="match status" value="1"/>
</dbReference>
<dbReference type="RefSeq" id="WP_161901039.1">
    <property type="nucleotide sequence ID" value="NZ_MAEL01000010.1"/>
</dbReference>
<accession>A0ABQ6Z284</accession>
<dbReference type="Pfam" id="PF02146">
    <property type="entry name" value="SIR2"/>
    <property type="match status" value="1"/>
</dbReference>
<keyword evidence="4" id="KW-0479">Metal-binding</keyword>
<dbReference type="InterPro" id="IPR003000">
    <property type="entry name" value="Sirtuin"/>
</dbReference>
<keyword evidence="4" id="KW-0862">Zinc</keyword>
<feature type="binding site" evidence="4">
    <location>
        <position position="145"/>
    </location>
    <ligand>
        <name>Zn(2+)</name>
        <dbReference type="ChEBI" id="CHEBI:29105"/>
    </ligand>
</feature>
<dbReference type="InterPro" id="IPR050134">
    <property type="entry name" value="NAD-dep_sirtuin_deacylases"/>
</dbReference>
<dbReference type="EMBL" id="MAEL01000010">
    <property type="protein sequence ID" value="KAF1305721.1"/>
    <property type="molecule type" value="Genomic_DNA"/>
</dbReference>
<feature type="binding site" evidence="4">
    <location>
        <position position="127"/>
    </location>
    <ligand>
        <name>Zn(2+)</name>
        <dbReference type="ChEBI" id="CHEBI:29105"/>
    </ligand>
</feature>
<sequence>MMICSREEAYQKLQKAKAITFLTGAGISTPSGVPDYRSLNGIYQGQPEYLLSATCMQEEPEKFYDFVQKIYHPQAKPNVIHQKMAQLTKNGQAKIVTQNIDGLHEKAGSHHCTNFHGTLYECTCRKCGQKVPWQEYLTQSQHKNCGGQVRPDIVLYEEGFTEQVIEQAIAAVAEADLLVIVGTTFQVHPFCDLIHYRNPKAEILVVNQTDISLPCSYELLQENATYLFEM</sequence>
<dbReference type="InterPro" id="IPR026590">
    <property type="entry name" value="Ssirtuin_cat_dom"/>
</dbReference>
<feature type="binding site" evidence="4">
    <location>
        <position position="124"/>
    </location>
    <ligand>
        <name>Zn(2+)</name>
        <dbReference type="ChEBI" id="CHEBI:29105"/>
    </ligand>
</feature>
<reference evidence="6 7" key="1">
    <citation type="submission" date="2016-06" db="EMBL/GenBank/DDBJ databases">
        <title>Four novel species of enterococci isolated from chicken manure.</title>
        <authorList>
            <person name="Van Tyne D."/>
        </authorList>
    </citation>
    <scope>NUCLEOTIDE SEQUENCE [LARGE SCALE GENOMIC DNA]</scope>
    <source>
        <strain evidence="6 7">CU12B</strain>
    </source>
</reference>
<evidence type="ECO:0000256" key="4">
    <source>
        <dbReference type="PROSITE-ProRule" id="PRU00236"/>
    </source>
</evidence>
<evidence type="ECO:0000259" key="5">
    <source>
        <dbReference type="PROSITE" id="PS50305"/>
    </source>
</evidence>
<evidence type="ECO:0000256" key="3">
    <source>
        <dbReference type="ARBA" id="ARBA00023027"/>
    </source>
</evidence>
<name>A0ABQ6Z284_9ENTE</name>
<feature type="binding site" evidence="4">
    <location>
        <position position="142"/>
    </location>
    <ligand>
        <name>Zn(2+)</name>
        <dbReference type="ChEBI" id="CHEBI:29105"/>
    </ligand>
</feature>
<dbReference type="PANTHER" id="PTHR11085">
    <property type="entry name" value="NAD-DEPENDENT PROTEIN DEACYLASE SIRTUIN-5, MITOCHONDRIAL-RELATED"/>
    <property type="match status" value="1"/>
</dbReference>
<evidence type="ECO:0000313" key="6">
    <source>
        <dbReference type="EMBL" id="KAF1305721.1"/>
    </source>
</evidence>
<comment type="caution">
    <text evidence="6">The sequence shown here is derived from an EMBL/GenBank/DDBJ whole genome shotgun (WGS) entry which is preliminary data.</text>
</comment>
<evidence type="ECO:0000256" key="2">
    <source>
        <dbReference type="ARBA" id="ARBA00022679"/>
    </source>
</evidence>
<dbReference type="Gene3D" id="3.30.1600.10">
    <property type="entry name" value="SIR2/SIRT2 'Small Domain"/>
    <property type="match status" value="1"/>
</dbReference>
<keyword evidence="2" id="KW-0808">Transferase</keyword>
<feature type="active site" description="Proton acceptor" evidence="4">
    <location>
        <position position="116"/>
    </location>
</feature>
<dbReference type="InterPro" id="IPR029035">
    <property type="entry name" value="DHS-like_NAD/FAD-binding_dom"/>
</dbReference>
<keyword evidence="7" id="KW-1185">Reference proteome</keyword>
<dbReference type="PANTHER" id="PTHR11085:SF4">
    <property type="entry name" value="NAD-DEPENDENT PROTEIN DEACYLASE"/>
    <property type="match status" value="1"/>
</dbReference>
<protein>
    <recommendedName>
        <fullName evidence="1">protein acetyllysine N-acetyltransferase</fullName>
        <ecNumber evidence="1">2.3.1.286</ecNumber>
    </recommendedName>
</protein>
<evidence type="ECO:0000313" key="7">
    <source>
        <dbReference type="Proteomes" id="UP000782705"/>
    </source>
</evidence>
<organism evidence="6 7">
    <name type="scientific">Candidatus Enterococcus willemsii</name>
    <dbReference type="NCBI Taxonomy" id="1857215"/>
    <lineage>
        <taxon>Bacteria</taxon>
        <taxon>Bacillati</taxon>
        <taxon>Bacillota</taxon>
        <taxon>Bacilli</taxon>
        <taxon>Lactobacillales</taxon>
        <taxon>Enterococcaceae</taxon>
        <taxon>Enterococcus</taxon>
    </lineage>
</organism>
<dbReference type="NCBIfam" id="NF001752">
    <property type="entry name" value="PRK00481.1-1"/>
    <property type="match status" value="1"/>
</dbReference>
<dbReference type="EC" id="2.3.1.286" evidence="1"/>